<name>A0A1L7XN01_9HELO</name>
<dbReference type="PANTHER" id="PTHR38788:SF3">
    <property type="entry name" value="CLR5 DOMAIN-CONTAINING PROTEIN"/>
    <property type="match status" value="1"/>
</dbReference>
<keyword evidence="4" id="KW-1185">Reference proteome</keyword>
<dbReference type="OrthoDB" id="5986190at2759"/>
<feature type="compositionally biased region" description="Polar residues" evidence="1">
    <location>
        <begin position="242"/>
        <end position="252"/>
    </location>
</feature>
<reference evidence="3 4" key="1">
    <citation type="submission" date="2016-03" db="EMBL/GenBank/DDBJ databases">
        <authorList>
            <person name="Ploux O."/>
        </authorList>
    </citation>
    <scope>NUCLEOTIDE SEQUENCE [LARGE SCALE GENOMIC DNA]</scope>
    <source>
        <strain evidence="3 4">UAMH 11012</strain>
    </source>
</reference>
<dbReference type="AlphaFoldDB" id="A0A1L7XN01"/>
<evidence type="ECO:0000313" key="4">
    <source>
        <dbReference type="Proteomes" id="UP000184330"/>
    </source>
</evidence>
<dbReference type="STRING" id="576137.A0A1L7XN01"/>
<gene>
    <name evidence="3" type="ORF">PAC_16341</name>
</gene>
<feature type="compositionally biased region" description="Low complexity" evidence="1">
    <location>
        <begin position="205"/>
        <end position="215"/>
    </location>
</feature>
<sequence>MSFTTSTLLFACKRTAQWPGKAWFLPYSIAPAASAQKHSLAQWEARRERFTYLYLVEDRTLSEVKETMATQYGFRAIERRYKRKITAWKLDNNIKDSDMKVMVRKQLKRKLDDGKESEFQLHGRAVRPQEMSRSVQRKRLTHEEILAEQMPTPSSISCHTPAALQDEQSPGQDVSITSNLSSRSLLSSVYSNSPKFSSFTRMATNSSQPSSPNSSIKTISQHGESPNFPPYLAEGTVPQIAKENTLSPSQGMASPVDSPSRDKDTGPSCGELAGFAAKMTLLLCFDS</sequence>
<dbReference type="PANTHER" id="PTHR38788">
    <property type="entry name" value="CLR5 DOMAIN-CONTAINING PROTEIN"/>
    <property type="match status" value="1"/>
</dbReference>
<feature type="region of interest" description="Disordered" evidence="1">
    <location>
        <begin position="200"/>
        <end position="269"/>
    </location>
</feature>
<dbReference type="Proteomes" id="UP000184330">
    <property type="component" value="Unassembled WGS sequence"/>
</dbReference>
<dbReference type="Pfam" id="PF14420">
    <property type="entry name" value="Clr5"/>
    <property type="match status" value="1"/>
</dbReference>
<dbReference type="InterPro" id="IPR025676">
    <property type="entry name" value="Clr5_dom"/>
</dbReference>
<feature type="region of interest" description="Disordered" evidence="1">
    <location>
        <begin position="146"/>
        <end position="176"/>
    </location>
</feature>
<organism evidence="3 4">
    <name type="scientific">Phialocephala subalpina</name>
    <dbReference type="NCBI Taxonomy" id="576137"/>
    <lineage>
        <taxon>Eukaryota</taxon>
        <taxon>Fungi</taxon>
        <taxon>Dikarya</taxon>
        <taxon>Ascomycota</taxon>
        <taxon>Pezizomycotina</taxon>
        <taxon>Leotiomycetes</taxon>
        <taxon>Helotiales</taxon>
        <taxon>Mollisiaceae</taxon>
        <taxon>Phialocephala</taxon>
        <taxon>Phialocephala fortinii species complex</taxon>
    </lineage>
</organism>
<accession>A0A1L7XN01</accession>
<evidence type="ECO:0000313" key="3">
    <source>
        <dbReference type="EMBL" id="CZR66440.1"/>
    </source>
</evidence>
<protein>
    <recommendedName>
        <fullName evidence="2">Clr5 domain-containing protein</fullName>
    </recommendedName>
</protein>
<proteinExistence type="predicted"/>
<dbReference type="EMBL" id="FJOG01000037">
    <property type="protein sequence ID" value="CZR66440.1"/>
    <property type="molecule type" value="Genomic_DNA"/>
</dbReference>
<evidence type="ECO:0000259" key="2">
    <source>
        <dbReference type="Pfam" id="PF14420"/>
    </source>
</evidence>
<feature type="domain" description="Clr5" evidence="2">
    <location>
        <begin position="41"/>
        <end position="91"/>
    </location>
</feature>
<evidence type="ECO:0000256" key="1">
    <source>
        <dbReference type="SAM" id="MobiDB-lite"/>
    </source>
</evidence>